<name>A0A6A5KW20_9PLEO</name>
<organism evidence="2 3">
    <name type="scientific">Decorospora gaudefroyi</name>
    <dbReference type="NCBI Taxonomy" id="184978"/>
    <lineage>
        <taxon>Eukaryota</taxon>
        <taxon>Fungi</taxon>
        <taxon>Dikarya</taxon>
        <taxon>Ascomycota</taxon>
        <taxon>Pezizomycotina</taxon>
        <taxon>Dothideomycetes</taxon>
        <taxon>Pleosporomycetidae</taxon>
        <taxon>Pleosporales</taxon>
        <taxon>Pleosporineae</taxon>
        <taxon>Pleosporaceae</taxon>
        <taxon>Decorospora</taxon>
    </lineage>
</organism>
<feature type="domain" description="F-box" evidence="1">
    <location>
        <begin position="21"/>
        <end position="66"/>
    </location>
</feature>
<gene>
    <name evidence="2" type="ORF">BDW02DRAFT_626890</name>
</gene>
<evidence type="ECO:0000313" key="2">
    <source>
        <dbReference type="EMBL" id="KAF1838834.1"/>
    </source>
</evidence>
<evidence type="ECO:0000313" key="3">
    <source>
        <dbReference type="Proteomes" id="UP000800040"/>
    </source>
</evidence>
<evidence type="ECO:0000259" key="1">
    <source>
        <dbReference type="PROSITE" id="PS50181"/>
    </source>
</evidence>
<accession>A0A6A5KW20</accession>
<reference evidence="2" key="1">
    <citation type="submission" date="2020-01" db="EMBL/GenBank/DDBJ databases">
        <authorList>
            <consortium name="DOE Joint Genome Institute"/>
            <person name="Haridas S."/>
            <person name="Albert R."/>
            <person name="Binder M."/>
            <person name="Bloem J."/>
            <person name="Labutti K."/>
            <person name="Salamov A."/>
            <person name="Andreopoulos B."/>
            <person name="Baker S.E."/>
            <person name="Barry K."/>
            <person name="Bills G."/>
            <person name="Bluhm B.H."/>
            <person name="Cannon C."/>
            <person name="Castanera R."/>
            <person name="Culley D.E."/>
            <person name="Daum C."/>
            <person name="Ezra D."/>
            <person name="Gonzalez J.B."/>
            <person name="Henrissat B."/>
            <person name="Kuo A."/>
            <person name="Liang C."/>
            <person name="Lipzen A."/>
            <person name="Lutzoni F."/>
            <person name="Magnuson J."/>
            <person name="Mondo S."/>
            <person name="Nolan M."/>
            <person name="Ohm R."/>
            <person name="Pangilinan J."/>
            <person name="Park H.-J."/>
            <person name="Ramirez L."/>
            <person name="Alfaro M."/>
            <person name="Sun H."/>
            <person name="Tritt A."/>
            <person name="Yoshinaga Y."/>
            <person name="Zwiers L.-H."/>
            <person name="Turgeon B.G."/>
            <person name="Goodwin S.B."/>
            <person name="Spatafora J.W."/>
            <person name="Crous P.W."/>
            <person name="Grigoriev I.V."/>
        </authorList>
    </citation>
    <scope>NUCLEOTIDE SEQUENCE</scope>
    <source>
        <strain evidence="2">P77</strain>
    </source>
</reference>
<dbReference type="InterPro" id="IPR036047">
    <property type="entry name" value="F-box-like_dom_sf"/>
</dbReference>
<proteinExistence type="predicted"/>
<dbReference type="EMBL" id="ML975249">
    <property type="protein sequence ID" value="KAF1838834.1"/>
    <property type="molecule type" value="Genomic_DNA"/>
</dbReference>
<dbReference type="PROSITE" id="PS50181">
    <property type="entry name" value="FBOX"/>
    <property type="match status" value="1"/>
</dbReference>
<dbReference type="SUPFAM" id="SSF81383">
    <property type="entry name" value="F-box domain"/>
    <property type="match status" value="1"/>
</dbReference>
<sequence length="493" mass="55171">MYLSIKLPSTAIMVSAAEIPEGSIDKLPAELTNDVMGYLRPHDLTKLARASKRYREIAQPVLWHNIELHRQDAHHHDCFVLSTQKEVSRAYLDNELRDTWSYRSEDGTDSEFDQRNAQFGSVIHRLYNFTGKSQAWCRLASLVRHLCLTVTHKSPFQIWNIMLSLPNLHMIEVIGESSAHLLGPGAVRSLREPVANKIHSVRLRGYIPAAFVSIVCTASASSIVSLDLGVLEPPKVYIGNKEEQEYQKAQGYPLYFVPRGVLWYDASTCPAFTSLTHLLLCKPGPVLAPVGDDKKTRPDTEHEVREQKQWASLLRAISPTMAEIVLEHRSVYLDYHLRHRQISTHDKGYTRPDLGFRQVVLKSAFADGGPWPNLKGLTFCGMASKGPPFGSDDDDEPAEPLRNFTAKMLPGVQIKEKPSGSMLFYTRKGTVLNQHGADGLSPHLYPGDIPDFDSFAGRLYLATKNHVILGMIKRAVLVQRMNVAMALLEPSGS</sequence>
<dbReference type="Pfam" id="PF12937">
    <property type="entry name" value="F-box-like"/>
    <property type="match status" value="1"/>
</dbReference>
<dbReference type="Proteomes" id="UP000800040">
    <property type="component" value="Unassembled WGS sequence"/>
</dbReference>
<dbReference type="InterPro" id="IPR001810">
    <property type="entry name" value="F-box_dom"/>
</dbReference>
<dbReference type="OrthoDB" id="3694720at2759"/>
<protein>
    <recommendedName>
        <fullName evidence="1">F-box domain-containing protein</fullName>
    </recommendedName>
</protein>
<keyword evidence="3" id="KW-1185">Reference proteome</keyword>
<dbReference type="Gene3D" id="1.20.1280.50">
    <property type="match status" value="1"/>
</dbReference>
<dbReference type="AlphaFoldDB" id="A0A6A5KW20"/>